<dbReference type="Proteomes" id="UP001596297">
    <property type="component" value="Unassembled WGS sequence"/>
</dbReference>
<dbReference type="EMBL" id="JBHSWD010000002">
    <property type="protein sequence ID" value="MFC6592786.1"/>
    <property type="molecule type" value="Genomic_DNA"/>
</dbReference>
<dbReference type="Pfam" id="PF13727">
    <property type="entry name" value="CoA_binding_3"/>
    <property type="match status" value="1"/>
</dbReference>
<keyword evidence="1" id="KW-0472">Membrane</keyword>
<organism evidence="2 3">
    <name type="scientific">Deinococcus lacus</name>
    <dbReference type="NCBI Taxonomy" id="392561"/>
    <lineage>
        <taxon>Bacteria</taxon>
        <taxon>Thermotogati</taxon>
        <taxon>Deinococcota</taxon>
        <taxon>Deinococci</taxon>
        <taxon>Deinococcales</taxon>
        <taxon>Deinococcaceae</taxon>
        <taxon>Deinococcus</taxon>
    </lineage>
</organism>
<feature type="transmembrane region" description="Helical" evidence="1">
    <location>
        <begin position="102"/>
        <end position="121"/>
    </location>
</feature>
<keyword evidence="3" id="KW-1185">Reference proteome</keyword>
<dbReference type="InterPro" id="IPR051203">
    <property type="entry name" value="Polysaccharide_Synthase-Rel"/>
</dbReference>
<evidence type="ECO:0000313" key="3">
    <source>
        <dbReference type="Proteomes" id="UP001596297"/>
    </source>
</evidence>
<dbReference type="PANTHER" id="PTHR43318">
    <property type="entry name" value="UDP-N-ACETYLGLUCOSAMINE 4,6-DEHYDRATASE"/>
    <property type="match status" value="1"/>
</dbReference>
<gene>
    <name evidence="2" type="ORF">ACFP81_12790</name>
</gene>
<feature type="transmembrane region" description="Helical" evidence="1">
    <location>
        <begin position="39"/>
        <end position="59"/>
    </location>
</feature>
<dbReference type="Gene3D" id="3.40.50.720">
    <property type="entry name" value="NAD(P)-binding Rossmann-like Domain"/>
    <property type="match status" value="1"/>
</dbReference>
<protein>
    <submittedName>
        <fullName evidence="2">Nucleoside-diphosphate sugar epimerase/dehydratase</fullName>
    </submittedName>
</protein>
<accession>A0ABW1YEM3</accession>
<dbReference type="InterPro" id="IPR036291">
    <property type="entry name" value="NAD(P)-bd_dom_sf"/>
</dbReference>
<sequence length="269" mass="29414">MQPKGRFWIDLGLWALAALLAYAFRKPGLLQSGIPLNVWAYVALSGLVMAGLQLYYGLHRQMWERAGLRDLVLLARAAVLASVVTFALAFLLHGWLQLPRSVPLLGGVLGFGLLAGARVLSRLSRERTAFKNVTQGSRVLIVGAGEAGSMIAREMQRHPEAGLEPVGFLDDDPAKHRQWLVGLPVFGAVQDLTEVARQEGAQEVLIAVPSAEGEFVRRVIDLAREADLKYRIIPGVFEILKGGPGLGQIREVNLEDLLRRPPCSSTQLK</sequence>
<keyword evidence="1" id="KW-1133">Transmembrane helix</keyword>
<feature type="transmembrane region" description="Helical" evidence="1">
    <location>
        <begin position="71"/>
        <end position="96"/>
    </location>
</feature>
<comment type="caution">
    <text evidence="2">The sequence shown here is derived from an EMBL/GenBank/DDBJ whole genome shotgun (WGS) entry which is preliminary data.</text>
</comment>
<keyword evidence="1" id="KW-0812">Transmembrane</keyword>
<dbReference type="PANTHER" id="PTHR43318:SF2">
    <property type="entry name" value="UDP-N-ACETYLGLUCOSAMINE 4,6-DEHYDRATASE (INVERTING)"/>
    <property type="match status" value="1"/>
</dbReference>
<dbReference type="SUPFAM" id="SSF51735">
    <property type="entry name" value="NAD(P)-binding Rossmann-fold domains"/>
    <property type="match status" value="1"/>
</dbReference>
<proteinExistence type="predicted"/>
<dbReference type="RefSeq" id="WP_380083910.1">
    <property type="nucleotide sequence ID" value="NZ_JBHSWD010000002.1"/>
</dbReference>
<evidence type="ECO:0000256" key="1">
    <source>
        <dbReference type="SAM" id="Phobius"/>
    </source>
</evidence>
<evidence type="ECO:0000313" key="2">
    <source>
        <dbReference type="EMBL" id="MFC6592786.1"/>
    </source>
</evidence>
<name>A0ABW1YEM3_9DEIO</name>
<reference evidence="3" key="1">
    <citation type="journal article" date="2019" name="Int. J. Syst. Evol. Microbiol.">
        <title>The Global Catalogue of Microorganisms (GCM) 10K type strain sequencing project: providing services to taxonomists for standard genome sequencing and annotation.</title>
        <authorList>
            <consortium name="The Broad Institute Genomics Platform"/>
            <consortium name="The Broad Institute Genome Sequencing Center for Infectious Disease"/>
            <person name="Wu L."/>
            <person name="Ma J."/>
        </authorList>
    </citation>
    <scope>NUCLEOTIDE SEQUENCE [LARGE SCALE GENOMIC DNA]</scope>
    <source>
        <strain evidence="3">CGMCC 1.15772</strain>
    </source>
</reference>